<dbReference type="SUPFAM" id="SSF51230">
    <property type="entry name" value="Single hybrid motif"/>
    <property type="match status" value="2"/>
</dbReference>
<evidence type="ECO:0000256" key="2">
    <source>
        <dbReference type="ARBA" id="ARBA00004052"/>
    </source>
</evidence>
<dbReference type="GO" id="GO:0004149">
    <property type="term" value="F:dihydrolipoyllysine-residue succinyltransferase activity"/>
    <property type="evidence" value="ECO:0007669"/>
    <property type="project" value="UniProtKB-UniRule"/>
</dbReference>
<evidence type="ECO:0000256" key="13">
    <source>
        <dbReference type="RuleBase" id="RU361138"/>
    </source>
</evidence>
<feature type="compositionally biased region" description="Low complexity" evidence="14">
    <location>
        <begin position="251"/>
        <end position="280"/>
    </location>
</feature>
<keyword evidence="8 13" id="KW-0816">Tricarboxylic acid cycle</keyword>
<feature type="compositionally biased region" description="Low complexity" evidence="14">
    <location>
        <begin position="193"/>
        <end position="202"/>
    </location>
</feature>
<dbReference type="Pfam" id="PF00198">
    <property type="entry name" value="2-oxoacid_dh"/>
    <property type="match status" value="1"/>
</dbReference>
<evidence type="ECO:0000256" key="11">
    <source>
        <dbReference type="ARBA" id="ARBA00023315"/>
    </source>
</evidence>
<dbReference type="PANTHER" id="PTHR43416:SF5">
    <property type="entry name" value="DIHYDROLIPOYLLYSINE-RESIDUE SUCCINYLTRANSFERASE COMPONENT OF 2-OXOGLUTARATE DEHYDROGENASE COMPLEX, MITOCHONDRIAL"/>
    <property type="match status" value="1"/>
</dbReference>
<dbReference type="FunFam" id="3.30.559.10:FF:000007">
    <property type="entry name" value="Dihydrolipoamide acetyltransferase component of pyruvate dehydrogenase complex"/>
    <property type="match status" value="1"/>
</dbReference>
<dbReference type="GO" id="GO:0005829">
    <property type="term" value="C:cytosol"/>
    <property type="evidence" value="ECO:0007669"/>
    <property type="project" value="TreeGrafter"/>
</dbReference>
<dbReference type="InterPro" id="IPR050537">
    <property type="entry name" value="2-oxoacid_dehydrogenase"/>
</dbReference>
<evidence type="ECO:0000259" key="16">
    <source>
        <dbReference type="PROSITE" id="PS51826"/>
    </source>
</evidence>
<evidence type="ECO:0000256" key="10">
    <source>
        <dbReference type="ARBA" id="ARBA00022823"/>
    </source>
</evidence>
<dbReference type="NCBIfam" id="NF004309">
    <property type="entry name" value="PRK05704.1"/>
    <property type="match status" value="1"/>
</dbReference>
<proteinExistence type="inferred from homology"/>
<dbReference type="InterPro" id="IPR006255">
    <property type="entry name" value="SucB"/>
</dbReference>
<dbReference type="Gene3D" id="4.10.320.10">
    <property type="entry name" value="E3-binding domain"/>
    <property type="match status" value="1"/>
</dbReference>
<reference evidence="17" key="2">
    <citation type="submission" date="2023-02" db="EMBL/GenBank/DDBJ databases">
        <title>'Rhodoalgimonas zhirmunskyi' gen. nov., isolated from a red alga.</title>
        <authorList>
            <person name="Nedashkovskaya O.I."/>
            <person name="Otstavnykh N.Y."/>
            <person name="Bystritskaya E.P."/>
            <person name="Balabanova L.A."/>
            <person name="Isaeva M.P."/>
        </authorList>
    </citation>
    <scope>NUCLEOTIDE SEQUENCE</scope>
    <source>
        <strain evidence="17">KCTC 52189</strain>
    </source>
</reference>
<dbReference type="Gene3D" id="3.30.559.10">
    <property type="entry name" value="Chloramphenicol acetyltransferase-like domain"/>
    <property type="match status" value="1"/>
</dbReference>
<dbReference type="InterPro" id="IPR004167">
    <property type="entry name" value="PSBD"/>
</dbReference>
<sequence>MATEVRVPTLGESVTEATVATWFKKPGDAVAVDEMLCELETDKVTVEVPSPAAGTLGEVVAAEGETVGVNALLATIAEGVEAAAAAPKGNGADKAEAQAETPADAGGNTIDVMVPTLGESVTEATVSTWFKAVGDTVAQDEMLCELETDKVSVEVPAPAAGVLSEIVAAEGATVDASAKLAVISAGAAGGGASPAPAAPSTTVGGGKDVKNAPSAEKMMAEKGIDPGSVQGSGRDGRVMKEDVAKAASAPAAAPAAAPAPARAAPPAEPAAVPRAPVAAEDAAREERVKMTRLRQTIARRLKDAQNTAAILTTYNEVDMSAVMAIRNEYKAEFEKKHGVRLGFMSFFTKACVHALHEVPEVNAEIDGTDIVYKNFVHMGVAAGTPQGLVVPVIRDVHEKSFAAIEKEIGEKGKRARDGKLTMAEMQGGTFTLSNGGVYGSLMSSPILNPPQSGILGMHKIQDRPMVVNGEIVIRPMMYLALSYDHRIVDGKGAVTFLVRVKEALEDPRRLLMDL</sequence>
<evidence type="ECO:0000256" key="4">
    <source>
        <dbReference type="ARBA" id="ARBA00007317"/>
    </source>
</evidence>
<protein>
    <recommendedName>
        <fullName evidence="7 13">Dihydrolipoyllysine-residue succinyltransferase component of 2-oxoglutarate dehydrogenase complex</fullName>
        <ecNumber evidence="6 13">2.3.1.61</ecNumber>
    </recommendedName>
    <alternativeName>
        <fullName evidence="13">2-oxoglutarate dehydrogenase complex component E2</fullName>
    </alternativeName>
</protein>
<dbReference type="SUPFAM" id="SSF47005">
    <property type="entry name" value="Peripheral subunit-binding domain of 2-oxo acid dehydrogenase complex"/>
    <property type="match status" value="1"/>
</dbReference>
<dbReference type="EC" id="2.3.1.61" evidence="6 13"/>
<dbReference type="PROSITE" id="PS50968">
    <property type="entry name" value="BIOTINYL_LIPOYL"/>
    <property type="match status" value="2"/>
</dbReference>
<comment type="catalytic activity">
    <reaction evidence="12 13">
        <text>N(6)-[(R)-dihydrolipoyl]-L-lysyl-[protein] + succinyl-CoA = N(6)-[(R)-S(8)-succinyldihydrolipoyl]-L-lysyl-[protein] + CoA</text>
        <dbReference type="Rhea" id="RHEA:15213"/>
        <dbReference type="Rhea" id="RHEA-COMP:10475"/>
        <dbReference type="Rhea" id="RHEA-COMP:20092"/>
        <dbReference type="ChEBI" id="CHEBI:57287"/>
        <dbReference type="ChEBI" id="CHEBI:57292"/>
        <dbReference type="ChEBI" id="CHEBI:83100"/>
        <dbReference type="ChEBI" id="CHEBI:83120"/>
        <dbReference type="EC" id="2.3.1.61"/>
    </reaction>
</comment>
<feature type="region of interest" description="Disordered" evidence="14">
    <location>
        <begin position="188"/>
        <end position="211"/>
    </location>
</feature>
<dbReference type="InterPro" id="IPR023213">
    <property type="entry name" value="CAT-like_dom_sf"/>
</dbReference>
<evidence type="ECO:0000256" key="6">
    <source>
        <dbReference type="ARBA" id="ARBA00012945"/>
    </source>
</evidence>
<dbReference type="GO" id="GO:0033512">
    <property type="term" value="P:L-lysine catabolic process to acetyl-CoA via saccharopine"/>
    <property type="evidence" value="ECO:0007669"/>
    <property type="project" value="UniProtKB-UniRule"/>
</dbReference>
<evidence type="ECO:0000256" key="1">
    <source>
        <dbReference type="ARBA" id="ARBA00001938"/>
    </source>
</evidence>
<dbReference type="Gene3D" id="2.40.50.100">
    <property type="match status" value="2"/>
</dbReference>
<dbReference type="Pfam" id="PF02817">
    <property type="entry name" value="E3_binding"/>
    <property type="match status" value="1"/>
</dbReference>
<dbReference type="NCBIfam" id="TIGR01347">
    <property type="entry name" value="sucB"/>
    <property type="match status" value="1"/>
</dbReference>
<evidence type="ECO:0000256" key="12">
    <source>
        <dbReference type="ARBA" id="ARBA00052761"/>
    </source>
</evidence>
<feature type="region of interest" description="Disordered" evidence="14">
    <location>
        <begin position="86"/>
        <end position="108"/>
    </location>
</feature>
<dbReference type="RefSeq" id="WP_306737387.1">
    <property type="nucleotide sequence ID" value="NZ_JANHAX010000007.1"/>
</dbReference>
<feature type="domain" description="Lipoyl-binding" evidence="15">
    <location>
        <begin position="109"/>
        <end position="184"/>
    </location>
</feature>
<organism evidence="17 18">
    <name type="scientific">Marimonas arenosa</name>
    <dbReference type="NCBI Taxonomy" id="1795305"/>
    <lineage>
        <taxon>Bacteria</taxon>
        <taxon>Pseudomonadati</taxon>
        <taxon>Pseudomonadota</taxon>
        <taxon>Alphaproteobacteria</taxon>
        <taxon>Rhodobacterales</taxon>
        <taxon>Paracoccaceae</taxon>
        <taxon>Marimonas</taxon>
    </lineage>
</organism>
<dbReference type="AlphaFoldDB" id="A0AAE3WF23"/>
<comment type="caution">
    <text evidence="17">The sequence shown here is derived from an EMBL/GenBank/DDBJ whole genome shotgun (WGS) entry which is preliminary data.</text>
</comment>
<evidence type="ECO:0000256" key="8">
    <source>
        <dbReference type="ARBA" id="ARBA00022532"/>
    </source>
</evidence>
<keyword evidence="9 13" id="KW-0808">Transferase</keyword>
<evidence type="ECO:0000313" key="17">
    <source>
        <dbReference type="EMBL" id="MDQ2092086.1"/>
    </source>
</evidence>
<dbReference type="InterPro" id="IPR001078">
    <property type="entry name" value="2-oxoacid_DH_actylTfrase"/>
</dbReference>
<evidence type="ECO:0000256" key="3">
    <source>
        <dbReference type="ARBA" id="ARBA00005145"/>
    </source>
</evidence>
<evidence type="ECO:0000256" key="7">
    <source>
        <dbReference type="ARBA" id="ARBA00019511"/>
    </source>
</evidence>
<feature type="domain" description="Lipoyl-binding" evidence="15">
    <location>
        <begin position="2"/>
        <end position="77"/>
    </location>
</feature>
<dbReference type="InterPro" id="IPR000089">
    <property type="entry name" value="Biotin_lipoyl"/>
</dbReference>
<dbReference type="EMBL" id="JANHAX010000007">
    <property type="protein sequence ID" value="MDQ2092086.1"/>
    <property type="molecule type" value="Genomic_DNA"/>
</dbReference>
<dbReference type="Proteomes" id="UP001226762">
    <property type="component" value="Unassembled WGS sequence"/>
</dbReference>
<dbReference type="SUPFAM" id="SSF52777">
    <property type="entry name" value="CoA-dependent acyltransferases"/>
    <property type="match status" value="1"/>
</dbReference>
<dbReference type="PROSITE" id="PS51826">
    <property type="entry name" value="PSBD"/>
    <property type="match status" value="1"/>
</dbReference>
<evidence type="ECO:0000259" key="15">
    <source>
        <dbReference type="PROSITE" id="PS50968"/>
    </source>
</evidence>
<comment type="similarity">
    <text evidence="4 13">Belongs to the 2-oxoacid dehydrogenase family.</text>
</comment>
<gene>
    <name evidence="17" type="primary">odhB</name>
    <name evidence="17" type="ORF">NO357_19460</name>
</gene>
<dbReference type="InterPro" id="IPR036625">
    <property type="entry name" value="E3-bd_dom_sf"/>
</dbReference>
<accession>A0AAE3WF23</accession>
<evidence type="ECO:0000313" key="18">
    <source>
        <dbReference type="Proteomes" id="UP001226762"/>
    </source>
</evidence>
<dbReference type="Pfam" id="PF00364">
    <property type="entry name" value="Biotin_lipoyl"/>
    <property type="match status" value="2"/>
</dbReference>
<reference evidence="17" key="1">
    <citation type="submission" date="2022-07" db="EMBL/GenBank/DDBJ databases">
        <authorList>
            <person name="Otstavnykh N."/>
            <person name="Isaeva M."/>
            <person name="Bystritskaya E."/>
        </authorList>
    </citation>
    <scope>NUCLEOTIDE SEQUENCE</scope>
    <source>
        <strain evidence="17">KCTC 52189</strain>
    </source>
</reference>
<evidence type="ECO:0000256" key="5">
    <source>
        <dbReference type="ARBA" id="ARBA00011666"/>
    </source>
</evidence>
<dbReference type="CDD" id="cd06849">
    <property type="entry name" value="lipoyl_domain"/>
    <property type="match status" value="2"/>
</dbReference>
<evidence type="ECO:0000256" key="14">
    <source>
        <dbReference type="SAM" id="MobiDB-lite"/>
    </source>
</evidence>
<comment type="cofactor">
    <cofactor evidence="1">
        <name>(R)-lipoate</name>
        <dbReference type="ChEBI" id="CHEBI:83088"/>
    </cofactor>
</comment>
<feature type="domain" description="Peripheral subunit-binding (PSBD)" evidence="16">
    <location>
        <begin position="210"/>
        <end position="247"/>
    </location>
</feature>
<dbReference type="GO" id="GO:0006099">
    <property type="term" value="P:tricarboxylic acid cycle"/>
    <property type="evidence" value="ECO:0007669"/>
    <property type="project" value="UniProtKB-UniRule"/>
</dbReference>
<dbReference type="GO" id="GO:0045252">
    <property type="term" value="C:oxoglutarate dehydrogenase complex"/>
    <property type="evidence" value="ECO:0007669"/>
    <property type="project" value="UniProtKB-UniRule"/>
</dbReference>
<feature type="region of interest" description="Disordered" evidence="14">
    <location>
        <begin position="251"/>
        <end position="287"/>
    </location>
</feature>
<evidence type="ECO:0000256" key="9">
    <source>
        <dbReference type="ARBA" id="ARBA00022679"/>
    </source>
</evidence>
<comment type="function">
    <text evidence="2 13">E2 component of the 2-oxoglutarate dehydrogenase (OGDH) complex which catalyzes the second step in the conversion of 2-oxoglutarate to succinyl-CoA and CO(2).</text>
</comment>
<comment type="pathway">
    <text evidence="3 13">Amino-acid degradation; L-lysine degradation via saccharopine pathway; glutaryl-CoA from L-lysine: step 6/6.</text>
</comment>
<keyword evidence="10 13" id="KW-0450">Lipoyl</keyword>
<comment type="subunit">
    <text evidence="5">Forms a 24-polypeptide structural core with octahedral symmetry. Part of the 2-oxoglutarate dehydrogenase (OGDH) complex composed of E1 (2-oxoglutarate dehydrogenase), E2 (dihydrolipoamide succinyltransferase) and E3 (dihydrolipoamide dehydrogenase); the complex contains multiple copies of the three enzymatic components (E1, E2 and E3).</text>
</comment>
<dbReference type="InterPro" id="IPR011053">
    <property type="entry name" value="Single_hybrid_motif"/>
</dbReference>
<name>A0AAE3WF23_9RHOB</name>
<keyword evidence="18" id="KW-1185">Reference proteome</keyword>
<dbReference type="PANTHER" id="PTHR43416">
    <property type="entry name" value="DIHYDROLIPOYLLYSINE-RESIDUE SUCCINYLTRANSFERASE COMPONENT OF 2-OXOGLUTARATE DEHYDROGENASE COMPLEX, MITOCHONDRIAL-RELATED"/>
    <property type="match status" value="1"/>
</dbReference>
<keyword evidence="11 13" id="KW-0012">Acyltransferase</keyword>